<dbReference type="Pfam" id="PF00106">
    <property type="entry name" value="adh_short"/>
    <property type="match status" value="1"/>
</dbReference>
<dbReference type="PRINTS" id="PR00081">
    <property type="entry name" value="GDHRDH"/>
</dbReference>
<evidence type="ECO:0000256" key="1">
    <source>
        <dbReference type="ARBA" id="ARBA00006484"/>
    </source>
</evidence>
<protein>
    <submittedName>
        <fullName evidence="3">SDR family NAD(P)-dependent oxidoreductase</fullName>
        <ecNumber evidence="3">1.-.-.-</ecNumber>
    </submittedName>
</protein>
<dbReference type="SUPFAM" id="SSF51735">
    <property type="entry name" value="NAD(P)-binding Rossmann-fold domains"/>
    <property type="match status" value="1"/>
</dbReference>
<dbReference type="EC" id="1.-.-.-" evidence="3"/>
<gene>
    <name evidence="3" type="ORF">ACFQ2S_10195</name>
</gene>
<evidence type="ECO:0000313" key="3">
    <source>
        <dbReference type="EMBL" id="MFD0980023.1"/>
    </source>
</evidence>
<dbReference type="PIRSF" id="PIRSF000126">
    <property type="entry name" value="11-beta-HSD1"/>
    <property type="match status" value="1"/>
</dbReference>
<organism evidence="3 4">
    <name type="scientific">Tropicimonas aquimaris</name>
    <dbReference type="NCBI Taxonomy" id="914152"/>
    <lineage>
        <taxon>Bacteria</taxon>
        <taxon>Pseudomonadati</taxon>
        <taxon>Pseudomonadota</taxon>
        <taxon>Alphaproteobacteria</taxon>
        <taxon>Rhodobacterales</taxon>
        <taxon>Roseobacteraceae</taxon>
        <taxon>Tropicimonas</taxon>
    </lineage>
</organism>
<accession>A0ABW3IQL4</accession>
<dbReference type="RefSeq" id="WP_386074361.1">
    <property type="nucleotide sequence ID" value="NZ_JBHTJT010000010.1"/>
</dbReference>
<proteinExistence type="inferred from homology"/>
<dbReference type="EMBL" id="JBHTJT010000010">
    <property type="protein sequence ID" value="MFD0980023.1"/>
    <property type="molecule type" value="Genomic_DNA"/>
</dbReference>
<reference evidence="4" key="1">
    <citation type="journal article" date="2019" name="Int. J. Syst. Evol. Microbiol.">
        <title>The Global Catalogue of Microorganisms (GCM) 10K type strain sequencing project: providing services to taxonomists for standard genome sequencing and annotation.</title>
        <authorList>
            <consortium name="The Broad Institute Genomics Platform"/>
            <consortium name="The Broad Institute Genome Sequencing Center for Infectious Disease"/>
            <person name="Wu L."/>
            <person name="Ma J."/>
        </authorList>
    </citation>
    <scope>NUCLEOTIDE SEQUENCE [LARGE SCALE GENOMIC DNA]</scope>
    <source>
        <strain evidence="4">CCUG 60524</strain>
    </source>
</reference>
<dbReference type="PANTHER" id="PTHR44196:SF2">
    <property type="entry name" value="SHORT-CHAIN DEHYDROGENASE-RELATED"/>
    <property type="match status" value="1"/>
</dbReference>
<dbReference type="InterPro" id="IPR036291">
    <property type="entry name" value="NAD(P)-bd_dom_sf"/>
</dbReference>
<comment type="similarity">
    <text evidence="1">Belongs to the short-chain dehydrogenases/reductases (SDR) family.</text>
</comment>
<dbReference type="Gene3D" id="3.40.50.720">
    <property type="entry name" value="NAD(P)-binding Rossmann-like Domain"/>
    <property type="match status" value="1"/>
</dbReference>
<dbReference type="CDD" id="cd05233">
    <property type="entry name" value="SDR_c"/>
    <property type="match status" value="1"/>
</dbReference>
<dbReference type="PANTHER" id="PTHR44196">
    <property type="entry name" value="DEHYDROGENASE/REDUCTASE SDR FAMILY MEMBER 7B"/>
    <property type="match status" value="1"/>
</dbReference>
<dbReference type="InterPro" id="IPR002347">
    <property type="entry name" value="SDR_fam"/>
</dbReference>
<dbReference type="GO" id="GO:0016491">
    <property type="term" value="F:oxidoreductase activity"/>
    <property type="evidence" value="ECO:0007669"/>
    <property type="project" value="UniProtKB-KW"/>
</dbReference>
<evidence type="ECO:0000256" key="2">
    <source>
        <dbReference type="ARBA" id="ARBA00023002"/>
    </source>
</evidence>
<name>A0ABW3IQL4_9RHOB</name>
<evidence type="ECO:0000313" key="4">
    <source>
        <dbReference type="Proteomes" id="UP001597108"/>
    </source>
</evidence>
<sequence length="269" mass="29569">MGNRTDRMPPRLSIVTGASSGLGRMIAERLAQAGSDLVLVARNQARLHACAEHLIESYGVKADTLALDLSLPESAPAVFTHVRHQGTAADTLINNAGFNVYGRFEESDLEAEIEMVRLHTISVMQLTKGFLHTRDRSRRNRILNVSSVAALVPGPFVSVHFATRAHLLSFSLALSEEFRGTDVDVTCLCPGPMQTDFFRRAGMNDVRLASGWPMQTMSPSEVAAHGYDAMMRGKKMIVPGLRNRLFAMAADVAPRAFKARFTGWIMDRV</sequence>
<comment type="caution">
    <text evidence="3">The sequence shown here is derived from an EMBL/GenBank/DDBJ whole genome shotgun (WGS) entry which is preliminary data.</text>
</comment>
<dbReference type="Proteomes" id="UP001597108">
    <property type="component" value="Unassembled WGS sequence"/>
</dbReference>
<keyword evidence="4" id="KW-1185">Reference proteome</keyword>
<keyword evidence="2 3" id="KW-0560">Oxidoreductase</keyword>